<dbReference type="InterPro" id="IPR000014">
    <property type="entry name" value="PAS"/>
</dbReference>
<dbReference type="SUPFAM" id="SSF55874">
    <property type="entry name" value="ATPase domain of HSP90 chaperone/DNA topoisomerase II/histidine kinase"/>
    <property type="match status" value="1"/>
</dbReference>
<evidence type="ECO:0000256" key="18">
    <source>
        <dbReference type="SAM" id="MobiDB-lite"/>
    </source>
</evidence>
<evidence type="ECO:0000256" key="16">
    <source>
        <dbReference type="ARBA" id="ARBA00023170"/>
    </source>
</evidence>
<dbReference type="InterPro" id="IPR011102">
    <property type="entry name" value="Sig_transdc_His_kinase_HWE"/>
</dbReference>
<evidence type="ECO:0000256" key="6">
    <source>
        <dbReference type="ARBA" id="ARBA00022606"/>
    </source>
</evidence>
<evidence type="ECO:0000256" key="1">
    <source>
        <dbReference type="ARBA" id="ARBA00000085"/>
    </source>
</evidence>
<keyword evidence="11" id="KW-0547">Nucleotide-binding</keyword>
<reference evidence="21 22" key="1">
    <citation type="submission" date="2018-04" db="EMBL/GenBank/DDBJ databases">
        <title>Methylobacterium sp. PR1016A genome.</title>
        <authorList>
            <person name="Park W."/>
        </authorList>
    </citation>
    <scope>NUCLEOTIDE SEQUENCE [LARGE SCALE GENOMIC DNA]</scope>
    <source>
        <strain evidence="21 22">PR1016A</strain>
    </source>
</reference>
<sequence>MRRGSAPDDQTDGIAREARTSVTDHRDDSRIATELTRTGTSPDPFAAAVRATRMPMVITDPHQPDNPIVFVNDAFSQLTGYPRDEILGRNCRFLQGPETDPADVAQIRDAIERQVPIEIDLLNHKKTGEAFWNRLLVSPVFDDQGRLTYFFASQFDATLERDRLVRLQADRDALEREIERRTHALRRSEERLHFILRASRLGSWTLDLADMRLVASESCKRNLGRDPGEPFTFDDLIAAILPEDRDRMQAAVRDSIETRSDYDIEYRIRTPGGEVRWLQIRGQPFYDADGAPLSMAGVTLDVTERKRGEEHRALLAEELNHRVKNSMATIQSIANQTLTHATSLAEARTAFNARLQSLSAAHDILTRDAWEGATLAEIAEEALRPFRSGAGTRFTIGGPPIRLPPRLALAFVMALHELATNAAKYGALSDDRGRVLLTWEVTGDARLRLRWEETGGPPVSTPARRGFGSRMIERVLAAEIGGTAEVEYRPGGVVARVEAPLPEAGLPVGGPAGG</sequence>
<dbReference type="GO" id="GO:0005524">
    <property type="term" value="F:ATP binding"/>
    <property type="evidence" value="ECO:0007669"/>
    <property type="project" value="UniProtKB-KW"/>
</dbReference>
<feature type="region of interest" description="Disordered" evidence="18">
    <location>
        <begin position="1"/>
        <end position="30"/>
    </location>
</feature>
<organism evidence="21 22">
    <name type="scientific">Methylobacterium currus</name>
    <dbReference type="NCBI Taxonomy" id="2051553"/>
    <lineage>
        <taxon>Bacteria</taxon>
        <taxon>Pseudomonadati</taxon>
        <taxon>Pseudomonadota</taxon>
        <taxon>Alphaproteobacteria</taxon>
        <taxon>Hyphomicrobiales</taxon>
        <taxon>Methylobacteriaceae</taxon>
        <taxon>Methylobacterium</taxon>
    </lineage>
</organism>
<dbReference type="Proteomes" id="UP000244755">
    <property type="component" value="Chromosome 1"/>
</dbReference>
<dbReference type="PANTHER" id="PTHR41523">
    <property type="entry name" value="TWO-COMPONENT SYSTEM SENSOR PROTEIN"/>
    <property type="match status" value="1"/>
</dbReference>
<dbReference type="EMBL" id="CP028843">
    <property type="protein sequence ID" value="AWB19590.1"/>
    <property type="molecule type" value="Genomic_DNA"/>
</dbReference>
<feature type="domain" description="PAS" evidence="19">
    <location>
        <begin position="41"/>
        <end position="114"/>
    </location>
</feature>
<dbReference type="OrthoDB" id="7991996at2"/>
<dbReference type="InterPro" id="IPR013655">
    <property type="entry name" value="PAS_fold_3"/>
</dbReference>
<keyword evidence="16" id="KW-0675">Receptor</keyword>
<evidence type="ECO:0000259" key="20">
    <source>
        <dbReference type="PROSITE" id="PS50113"/>
    </source>
</evidence>
<dbReference type="CDD" id="cd00130">
    <property type="entry name" value="PAS"/>
    <property type="match status" value="2"/>
</dbReference>
<evidence type="ECO:0000313" key="21">
    <source>
        <dbReference type="EMBL" id="AWB19590.1"/>
    </source>
</evidence>
<keyword evidence="22" id="KW-1185">Reference proteome</keyword>
<protein>
    <recommendedName>
        <fullName evidence="3">Blue-light-activated histidine kinase</fullName>
        <ecNumber evidence="2">2.7.13.3</ecNumber>
    </recommendedName>
</protein>
<evidence type="ECO:0000256" key="9">
    <source>
        <dbReference type="ARBA" id="ARBA00022679"/>
    </source>
</evidence>
<dbReference type="PANTHER" id="PTHR41523:SF7">
    <property type="entry name" value="HISTIDINE KINASE"/>
    <property type="match status" value="1"/>
</dbReference>
<keyword evidence="12" id="KW-0418">Kinase</keyword>
<evidence type="ECO:0000256" key="15">
    <source>
        <dbReference type="ARBA" id="ARBA00023026"/>
    </source>
</evidence>
<evidence type="ECO:0000256" key="5">
    <source>
        <dbReference type="ARBA" id="ARBA00022553"/>
    </source>
</evidence>
<gene>
    <name evidence="21" type="ORF">DA075_00440</name>
</gene>
<dbReference type="SMART" id="SM00911">
    <property type="entry name" value="HWE_HK"/>
    <property type="match status" value="1"/>
</dbReference>
<dbReference type="NCBIfam" id="TIGR00229">
    <property type="entry name" value="sensory_box"/>
    <property type="match status" value="2"/>
</dbReference>
<keyword evidence="10" id="KW-0677">Repeat</keyword>
<dbReference type="SUPFAM" id="SSF55785">
    <property type="entry name" value="PYP-like sensor domain (PAS domain)"/>
    <property type="match status" value="2"/>
</dbReference>
<dbReference type="Pfam" id="PF13426">
    <property type="entry name" value="PAS_9"/>
    <property type="match status" value="1"/>
</dbReference>
<dbReference type="InterPro" id="IPR000700">
    <property type="entry name" value="PAS-assoc_C"/>
</dbReference>
<keyword evidence="17" id="KW-0175">Coiled coil</keyword>
<evidence type="ECO:0000256" key="10">
    <source>
        <dbReference type="ARBA" id="ARBA00022737"/>
    </source>
</evidence>
<dbReference type="SMART" id="SM00091">
    <property type="entry name" value="PAS"/>
    <property type="match status" value="2"/>
</dbReference>
<keyword evidence="6" id="KW-0716">Sensory transduction</keyword>
<feature type="domain" description="PAC" evidence="20">
    <location>
        <begin position="115"/>
        <end position="169"/>
    </location>
</feature>
<dbReference type="GO" id="GO:0004673">
    <property type="term" value="F:protein histidine kinase activity"/>
    <property type="evidence" value="ECO:0007669"/>
    <property type="project" value="UniProtKB-EC"/>
</dbReference>
<dbReference type="AlphaFoldDB" id="A0A2R4WDI9"/>
<keyword evidence="9" id="KW-0808">Transferase</keyword>
<dbReference type="SMART" id="SM00086">
    <property type="entry name" value="PAC"/>
    <property type="match status" value="2"/>
</dbReference>
<dbReference type="InterPro" id="IPR036890">
    <property type="entry name" value="HATPase_C_sf"/>
</dbReference>
<dbReference type="EC" id="2.7.13.3" evidence="2"/>
<keyword evidence="13" id="KW-0067">ATP-binding</keyword>
<evidence type="ECO:0000256" key="3">
    <source>
        <dbReference type="ARBA" id="ARBA00021740"/>
    </source>
</evidence>
<keyword evidence="4" id="KW-0600">Photoreceptor protein</keyword>
<proteinExistence type="predicted"/>
<keyword evidence="8" id="KW-0288">FMN</keyword>
<evidence type="ECO:0000256" key="7">
    <source>
        <dbReference type="ARBA" id="ARBA00022630"/>
    </source>
</evidence>
<dbReference type="KEGG" id="mee:DA075_00440"/>
<evidence type="ECO:0000256" key="17">
    <source>
        <dbReference type="SAM" id="Coils"/>
    </source>
</evidence>
<dbReference type="Gene3D" id="2.10.70.100">
    <property type="match status" value="1"/>
</dbReference>
<dbReference type="GO" id="GO:0009881">
    <property type="term" value="F:photoreceptor activity"/>
    <property type="evidence" value="ECO:0007669"/>
    <property type="project" value="UniProtKB-KW"/>
</dbReference>
<dbReference type="Pfam" id="PF07536">
    <property type="entry name" value="HWE_HK"/>
    <property type="match status" value="1"/>
</dbReference>
<dbReference type="Gene3D" id="3.30.565.10">
    <property type="entry name" value="Histidine kinase-like ATPase, C-terminal domain"/>
    <property type="match status" value="1"/>
</dbReference>
<evidence type="ECO:0000256" key="13">
    <source>
        <dbReference type="ARBA" id="ARBA00022840"/>
    </source>
</evidence>
<feature type="compositionally biased region" description="Basic and acidic residues" evidence="18">
    <location>
        <begin position="14"/>
        <end position="30"/>
    </location>
</feature>
<name>A0A2R4WDI9_9HYPH</name>
<dbReference type="Pfam" id="PF08447">
    <property type="entry name" value="PAS_3"/>
    <property type="match status" value="1"/>
</dbReference>
<keyword evidence="5" id="KW-0597">Phosphoprotein</keyword>
<evidence type="ECO:0000313" key="22">
    <source>
        <dbReference type="Proteomes" id="UP000244755"/>
    </source>
</evidence>
<accession>A0A2R4WDI9</accession>
<keyword evidence="15" id="KW-0843">Virulence</keyword>
<dbReference type="InterPro" id="IPR035965">
    <property type="entry name" value="PAS-like_dom_sf"/>
</dbReference>
<evidence type="ECO:0000256" key="2">
    <source>
        <dbReference type="ARBA" id="ARBA00012438"/>
    </source>
</evidence>
<evidence type="ECO:0000256" key="8">
    <source>
        <dbReference type="ARBA" id="ARBA00022643"/>
    </source>
</evidence>
<dbReference type="Gene3D" id="3.30.450.20">
    <property type="entry name" value="PAS domain"/>
    <property type="match status" value="2"/>
</dbReference>
<evidence type="ECO:0000256" key="11">
    <source>
        <dbReference type="ARBA" id="ARBA00022741"/>
    </source>
</evidence>
<feature type="coiled-coil region" evidence="17">
    <location>
        <begin position="157"/>
        <end position="191"/>
    </location>
</feature>
<dbReference type="PROSITE" id="PS50112">
    <property type="entry name" value="PAS"/>
    <property type="match status" value="1"/>
</dbReference>
<evidence type="ECO:0000256" key="14">
    <source>
        <dbReference type="ARBA" id="ARBA00022991"/>
    </source>
</evidence>
<keyword evidence="7" id="KW-0285">Flavoprotein</keyword>
<dbReference type="InterPro" id="IPR001610">
    <property type="entry name" value="PAC"/>
</dbReference>
<feature type="domain" description="PAC" evidence="20">
    <location>
        <begin position="262"/>
        <end position="314"/>
    </location>
</feature>
<keyword evidence="14" id="KW-0157">Chromophore</keyword>
<comment type="catalytic activity">
    <reaction evidence="1">
        <text>ATP + protein L-histidine = ADP + protein N-phospho-L-histidine.</text>
        <dbReference type="EC" id="2.7.13.3"/>
    </reaction>
</comment>
<evidence type="ECO:0000256" key="12">
    <source>
        <dbReference type="ARBA" id="ARBA00022777"/>
    </source>
</evidence>
<evidence type="ECO:0000259" key="19">
    <source>
        <dbReference type="PROSITE" id="PS50112"/>
    </source>
</evidence>
<evidence type="ECO:0000256" key="4">
    <source>
        <dbReference type="ARBA" id="ARBA00022543"/>
    </source>
</evidence>
<dbReference type="PROSITE" id="PS50113">
    <property type="entry name" value="PAC"/>
    <property type="match status" value="2"/>
</dbReference>